<evidence type="ECO:0000313" key="3">
    <source>
        <dbReference type="Proteomes" id="UP000241868"/>
    </source>
</evidence>
<proteinExistence type="predicted"/>
<organism evidence="2 3">
    <name type="scientific">Neisseria iguanae</name>
    <dbReference type="NCBI Taxonomy" id="90242"/>
    <lineage>
        <taxon>Bacteria</taxon>
        <taxon>Pseudomonadati</taxon>
        <taxon>Pseudomonadota</taxon>
        <taxon>Betaproteobacteria</taxon>
        <taxon>Neisseriales</taxon>
        <taxon>Neisseriaceae</taxon>
        <taxon>Neisseria</taxon>
    </lineage>
</organism>
<dbReference type="AlphaFoldDB" id="A0A2P7TZD7"/>
<comment type="caution">
    <text evidence="2">The sequence shown here is derived from an EMBL/GenBank/DDBJ whole genome shotgun (WGS) entry which is preliminary data.</text>
</comment>
<feature type="transmembrane region" description="Helical" evidence="1">
    <location>
        <begin position="44"/>
        <end position="66"/>
    </location>
</feature>
<reference evidence="2 3" key="1">
    <citation type="submission" date="2018-03" db="EMBL/GenBank/DDBJ databases">
        <title>Neisseria weixii sp. nov., isolated from the intestinal contents of Tibetan Plateau pika (Ochotona curzoniae) in Yushu, Qinghai Province, China.</title>
        <authorList>
            <person name="Gui Z."/>
        </authorList>
    </citation>
    <scope>NUCLEOTIDE SEQUENCE [LARGE SCALE GENOMIC DNA]</scope>
    <source>
        <strain evidence="2 3">ATCC 51483</strain>
    </source>
</reference>
<protein>
    <submittedName>
        <fullName evidence="2">Uncharacterized protein</fullName>
    </submittedName>
</protein>
<keyword evidence="1" id="KW-0812">Transmembrane</keyword>
<dbReference type="Proteomes" id="UP000241868">
    <property type="component" value="Unassembled WGS sequence"/>
</dbReference>
<dbReference type="EMBL" id="PXYY01000056">
    <property type="protein sequence ID" value="PSJ80003.1"/>
    <property type="molecule type" value="Genomic_DNA"/>
</dbReference>
<keyword evidence="1" id="KW-0472">Membrane</keyword>
<accession>A0A2P7TZD7</accession>
<evidence type="ECO:0000313" key="2">
    <source>
        <dbReference type="EMBL" id="PSJ80003.1"/>
    </source>
</evidence>
<keyword evidence="1" id="KW-1133">Transmembrane helix</keyword>
<name>A0A2P7TZD7_9NEIS</name>
<gene>
    <name evidence="2" type="ORF">C7N83_08940</name>
</gene>
<sequence>MYVHIGEVPTVLEQTTVGKHIFPYMRYAMVTHQKILRREYARNGAVGLAALMAYQLPFAVLLGAALNVTKGKNPEENLVQNAIKTMTSLGYIGQGMSVALEGGFNSSSTALAPIKSSFQLGKQVLSEDADLYTVLRNTPLGR</sequence>
<evidence type="ECO:0000256" key="1">
    <source>
        <dbReference type="SAM" id="Phobius"/>
    </source>
</evidence>
<keyword evidence="3" id="KW-1185">Reference proteome</keyword>